<dbReference type="Pfam" id="PF00046">
    <property type="entry name" value="Homeodomain"/>
    <property type="match status" value="1"/>
</dbReference>
<dbReference type="SUPFAM" id="SSF46689">
    <property type="entry name" value="Homeodomain-like"/>
    <property type="match status" value="1"/>
</dbReference>
<dbReference type="CDD" id="cd00086">
    <property type="entry name" value="homeodomain"/>
    <property type="match status" value="1"/>
</dbReference>
<keyword evidence="4 5" id="KW-0539">Nucleus</keyword>
<evidence type="ECO:0000256" key="1">
    <source>
        <dbReference type="ARBA" id="ARBA00004123"/>
    </source>
</evidence>
<evidence type="ECO:0000256" key="4">
    <source>
        <dbReference type="ARBA" id="ARBA00023242"/>
    </source>
</evidence>
<dbReference type="InterPro" id="IPR001356">
    <property type="entry name" value="HD"/>
</dbReference>
<feature type="region of interest" description="Disordered" evidence="7">
    <location>
        <begin position="1"/>
        <end position="21"/>
    </location>
</feature>
<feature type="compositionally biased region" description="Basic and acidic residues" evidence="7">
    <location>
        <begin position="182"/>
        <end position="199"/>
    </location>
</feature>
<feature type="compositionally biased region" description="Basic and acidic residues" evidence="7">
    <location>
        <begin position="1"/>
        <end position="18"/>
    </location>
</feature>
<protein>
    <submittedName>
        <fullName evidence="10">Homeobox domain-containing protein</fullName>
    </submittedName>
</protein>
<dbReference type="Proteomes" id="UP000492821">
    <property type="component" value="Unassembled WGS sequence"/>
</dbReference>
<dbReference type="GO" id="GO:0000981">
    <property type="term" value="F:DNA-binding transcription factor activity, RNA polymerase II-specific"/>
    <property type="evidence" value="ECO:0007669"/>
    <property type="project" value="InterPro"/>
</dbReference>
<feature type="domain" description="Homeobox" evidence="8">
    <location>
        <begin position="120"/>
        <end position="180"/>
    </location>
</feature>
<dbReference type="GO" id="GO:0000978">
    <property type="term" value="F:RNA polymerase II cis-regulatory region sequence-specific DNA binding"/>
    <property type="evidence" value="ECO:0007669"/>
    <property type="project" value="TreeGrafter"/>
</dbReference>
<sequence>MSDEKTESPWEVDTKPLKPFDFGANNVNLQVNGNTPTYPSAYTQQSSVPDFGRTNPSVPVSSYFYPGGFNGTNLYANNAQSSNGFLYQQPSSSPENGGFSSDAQTKIIEGSEVQINSKGKKTRKPRTIYTSAQLQQLQARFKHNQYLALPDRAELANTLNLTQTQVKIWFQNRRSKQKKMSKNPDRAGSEDDDSCRDPDADMSPPGSPGSAATSLDGAGSNISNNEDPMRCADRSSCSGIENGGAASVSVSAPTNIVNPVAPVQTPHVTPAMPNSLMGINGFPWSQTAHMSALPPDMTNTLATALQQQQPNPQMAMQTPQMELSPHQLGAQTMQFGHAGFVNPTTNFMDSADMKYYEQMAYYQQPHLGGYSTYNY</sequence>
<evidence type="ECO:0000313" key="10">
    <source>
        <dbReference type="WBParaSite" id="Pan_g15628.t1"/>
    </source>
</evidence>
<name>A0A7E4V2H4_PANRE</name>
<keyword evidence="9" id="KW-1185">Reference proteome</keyword>
<dbReference type="AlphaFoldDB" id="A0A7E4V2H4"/>
<proteinExistence type="predicted"/>
<dbReference type="InterPro" id="IPR050460">
    <property type="entry name" value="Distal-less_Homeobox_TF"/>
</dbReference>
<evidence type="ECO:0000259" key="8">
    <source>
        <dbReference type="PROSITE" id="PS50071"/>
    </source>
</evidence>
<evidence type="ECO:0000256" key="6">
    <source>
        <dbReference type="RuleBase" id="RU000682"/>
    </source>
</evidence>
<evidence type="ECO:0000256" key="3">
    <source>
        <dbReference type="ARBA" id="ARBA00023155"/>
    </source>
</evidence>
<dbReference type="FunFam" id="1.10.10.60:FF:000424">
    <property type="entry name" value="ANTP homeobox protein"/>
    <property type="match status" value="1"/>
</dbReference>
<reference evidence="10" key="2">
    <citation type="submission" date="2020-10" db="UniProtKB">
        <authorList>
            <consortium name="WormBaseParasite"/>
        </authorList>
    </citation>
    <scope>IDENTIFICATION</scope>
</reference>
<reference evidence="9" key="1">
    <citation type="journal article" date="2013" name="Genetics">
        <title>The draft genome and transcriptome of Panagrellus redivivus are shaped by the harsh demands of a free-living lifestyle.</title>
        <authorList>
            <person name="Srinivasan J."/>
            <person name="Dillman A.R."/>
            <person name="Macchietto M.G."/>
            <person name="Heikkinen L."/>
            <person name="Lakso M."/>
            <person name="Fracchia K.M."/>
            <person name="Antoshechkin I."/>
            <person name="Mortazavi A."/>
            <person name="Wong G."/>
            <person name="Sternberg P.W."/>
        </authorList>
    </citation>
    <scope>NUCLEOTIDE SEQUENCE [LARGE SCALE GENOMIC DNA]</scope>
    <source>
        <strain evidence="9">MT8872</strain>
    </source>
</reference>
<dbReference type="PRINTS" id="PR00024">
    <property type="entry name" value="HOMEOBOX"/>
</dbReference>
<dbReference type="InterPro" id="IPR017970">
    <property type="entry name" value="Homeobox_CS"/>
</dbReference>
<dbReference type="WBParaSite" id="Pan_g15628.t1">
    <property type="protein sequence ID" value="Pan_g15628.t1"/>
    <property type="gene ID" value="Pan_g15628"/>
</dbReference>
<comment type="subcellular location">
    <subcellularLocation>
        <location evidence="1 5 6">Nucleus</location>
    </subcellularLocation>
</comment>
<accession>A0A7E4V2H4</accession>
<feature type="DNA-binding region" description="Homeobox" evidence="5">
    <location>
        <begin position="122"/>
        <end position="181"/>
    </location>
</feature>
<dbReference type="InterPro" id="IPR020479">
    <property type="entry name" value="HD_metazoa"/>
</dbReference>
<dbReference type="InterPro" id="IPR009057">
    <property type="entry name" value="Homeodomain-like_sf"/>
</dbReference>
<dbReference type="PRINTS" id="PR00031">
    <property type="entry name" value="HTHREPRESSR"/>
</dbReference>
<keyword evidence="2 5" id="KW-0238">DNA-binding</keyword>
<keyword evidence="3 5" id="KW-0371">Homeobox</keyword>
<evidence type="ECO:0000256" key="7">
    <source>
        <dbReference type="SAM" id="MobiDB-lite"/>
    </source>
</evidence>
<evidence type="ECO:0000256" key="5">
    <source>
        <dbReference type="PROSITE-ProRule" id="PRU00108"/>
    </source>
</evidence>
<dbReference type="InterPro" id="IPR000047">
    <property type="entry name" value="HTH_motif"/>
</dbReference>
<dbReference type="Gene3D" id="1.10.10.60">
    <property type="entry name" value="Homeodomain-like"/>
    <property type="match status" value="1"/>
</dbReference>
<organism evidence="9 10">
    <name type="scientific">Panagrellus redivivus</name>
    <name type="common">Microworm</name>
    <dbReference type="NCBI Taxonomy" id="6233"/>
    <lineage>
        <taxon>Eukaryota</taxon>
        <taxon>Metazoa</taxon>
        <taxon>Ecdysozoa</taxon>
        <taxon>Nematoda</taxon>
        <taxon>Chromadorea</taxon>
        <taxon>Rhabditida</taxon>
        <taxon>Tylenchina</taxon>
        <taxon>Panagrolaimomorpha</taxon>
        <taxon>Panagrolaimoidea</taxon>
        <taxon>Panagrolaimidae</taxon>
        <taxon>Panagrellus</taxon>
    </lineage>
</organism>
<feature type="compositionally biased region" description="Low complexity" evidence="7">
    <location>
        <begin position="201"/>
        <end position="212"/>
    </location>
</feature>
<dbReference type="GO" id="GO:0005634">
    <property type="term" value="C:nucleus"/>
    <property type="evidence" value="ECO:0007669"/>
    <property type="project" value="UniProtKB-SubCell"/>
</dbReference>
<dbReference type="PROSITE" id="PS00027">
    <property type="entry name" value="HOMEOBOX_1"/>
    <property type="match status" value="1"/>
</dbReference>
<feature type="region of interest" description="Disordered" evidence="7">
    <location>
        <begin position="172"/>
        <end position="236"/>
    </location>
</feature>
<evidence type="ECO:0000256" key="2">
    <source>
        <dbReference type="ARBA" id="ARBA00023125"/>
    </source>
</evidence>
<evidence type="ECO:0000313" key="9">
    <source>
        <dbReference type="Proteomes" id="UP000492821"/>
    </source>
</evidence>
<dbReference type="PROSITE" id="PS50071">
    <property type="entry name" value="HOMEOBOX_2"/>
    <property type="match status" value="1"/>
</dbReference>
<dbReference type="PANTHER" id="PTHR24327">
    <property type="entry name" value="HOMEOBOX PROTEIN"/>
    <property type="match status" value="1"/>
</dbReference>
<dbReference type="SMART" id="SM00389">
    <property type="entry name" value="HOX"/>
    <property type="match status" value="1"/>
</dbReference>
<dbReference type="PANTHER" id="PTHR24327:SF81">
    <property type="entry name" value="HOMEOTIC PROTEIN DISTAL-LESS-RELATED"/>
    <property type="match status" value="1"/>
</dbReference>